<evidence type="ECO:0000256" key="4">
    <source>
        <dbReference type="ARBA" id="ARBA00022840"/>
    </source>
</evidence>
<keyword evidence="1" id="KW-0808">Transferase</keyword>
<reference evidence="5" key="1">
    <citation type="journal article" date="2014" name="Front. Microbiol.">
        <title>High frequency of phylogenetically diverse reductive dehalogenase-homologous genes in deep subseafloor sedimentary metagenomes.</title>
        <authorList>
            <person name="Kawai M."/>
            <person name="Futagami T."/>
            <person name="Toyoda A."/>
            <person name="Takaki Y."/>
            <person name="Nishi S."/>
            <person name="Hori S."/>
            <person name="Arai W."/>
            <person name="Tsubouchi T."/>
            <person name="Morono Y."/>
            <person name="Uchiyama I."/>
            <person name="Ito T."/>
            <person name="Fujiyama A."/>
            <person name="Inagaki F."/>
            <person name="Takami H."/>
        </authorList>
    </citation>
    <scope>NUCLEOTIDE SEQUENCE</scope>
    <source>
        <strain evidence="5">Expedition CK06-06</strain>
    </source>
</reference>
<proteinExistence type="predicted"/>
<dbReference type="GO" id="GO:0005524">
    <property type="term" value="F:ATP binding"/>
    <property type="evidence" value="ECO:0007669"/>
    <property type="project" value="UniProtKB-KW"/>
</dbReference>
<evidence type="ECO:0000313" key="5">
    <source>
        <dbReference type="EMBL" id="GAJ05695.1"/>
    </source>
</evidence>
<comment type="caution">
    <text evidence="5">The sequence shown here is derived from an EMBL/GenBank/DDBJ whole genome shotgun (WGS) entry which is preliminary data.</text>
</comment>
<dbReference type="Gene3D" id="3.30.420.40">
    <property type="match status" value="1"/>
</dbReference>
<evidence type="ECO:0000256" key="3">
    <source>
        <dbReference type="ARBA" id="ARBA00022777"/>
    </source>
</evidence>
<keyword evidence="2" id="KW-0547">Nucleotide-binding</keyword>
<dbReference type="GO" id="GO:0016774">
    <property type="term" value="F:phosphotransferase activity, carboxyl group as acceptor"/>
    <property type="evidence" value="ECO:0007669"/>
    <property type="project" value="InterPro"/>
</dbReference>
<organism evidence="5">
    <name type="scientific">marine sediment metagenome</name>
    <dbReference type="NCBI Taxonomy" id="412755"/>
    <lineage>
        <taxon>unclassified sequences</taxon>
        <taxon>metagenomes</taxon>
        <taxon>ecological metagenomes</taxon>
    </lineage>
</organism>
<evidence type="ECO:0000256" key="1">
    <source>
        <dbReference type="ARBA" id="ARBA00022679"/>
    </source>
</evidence>
<dbReference type="SUPFAM" id="SSF53067">
    <property type="entry name" value="Actin-like ATPase domain"/>
    <property type="match status" value="1"/>
</dbReference>
<name>X1VFL5_9ZZZZ</name>
<keyword evidence="4" id="KW-0067">ATP-binding</keyword>
<keyword evidence="3" id="KW-0418">Kinase</keyword>
<feature type="non-terminal residue" evidence="5">
    <location>
        <position position="37"/>
    </location>
</feature>
<dbReference type="InterPro" id="IPR043129">
    <property type="entry name" value="ATPase_NBD"/>
</dbReference>
<dbReference type="PROSITE" id="PS01075">
    <property type="entry name" value="ACETATE_KINASE_1"/>
    <property type="match status" value="1"/>
</dbReference>
<dbReference type="Pfam" id="PF00871">
    <property type="entry name" value="Acetate_kinase"/>
    <property type="match status" value="1"/>
</dbReference>
<dbReference type="GO" id="GO:0016301">
    <property type="term" value="F:kinase activity"/>
    <property type="evidence" value="ECO:0007669"/>
    <property type="project" value="UniProtKB-KW"/>
</dbReference>
<dbReference type="AlphaFoldDB" id="X1VFL5"/>
<evidence type="ECO:0008006" key="6">
    <source>
        <dbReference type="Google" id="ProtNLM"/>
    </source>
</evidence>
<dbReference type="EMBL" id="BARW01027776">
    <property type="protein sequence ID" value="GAJ05695.1"/>
    <property type="molecule type" value="Genomic_DNA"/>
</dbReference>
<protein>
    <recommendedName>
        <fullName evidence="6">Butyrate kinase</fullName>
    </recommendedName>
</protein>
<dbReference type="InterPro" id="IPR000890">
    <property type="entry name" value="Aliphatic_acid_kin_short-chain"/>
</dbReference>
<gene>
    <name evidence="5" type="ORF">S12H4_44999</name>
</gene>
<dbReference type="InterPro" id="IPR023865">
    <property type="entry name" value="Aliphatic_acid_kinase_CS"/>
</dbReference>
<evidence type="ECO:0000256" key="2">
    <source>
        <dbReference type="ARBA" id="ARBA00022741"/>
    </source>
</evidence>
<sequence length="37" mass="4001">MKIMTLNCGSSSVKYALVEMPSGKRLCRGVVDRVTLG</sequence>
<accession>X1VFL5</accession>